<proteinExistence type="predicted"/>
<name>A0A5C7IQ11_9ROSI</name>
<gene>
    <name evidence="1" type="ORF">EZV62_005829</name>
</gene>
<sequence length="126" mass="14347">MLRMKNCQSLEMVNIDLFPPAATLAKTGIFKETYIYHVFYMITALRYSNPLRVLCTFPSKGKFLLYKNTQAAEIKFVALKEIEDEWLLVALSMICGLGLDQLDAKLQEKSKQKGSDQLAPIKLQLV</sequence>
<comment type="caution">
    <text evidence="1">The sequence shown here is derived from an EMBL/GenBank/DDBJ whole genome shotgun (WGS) entry which is preliminary data.</text>
</comment>
<keyword evidence="2" id="KW-1185">Reference proteome</keyword>
<evidence type="ECO:0000313" key="1">
    <source>
        <dbReference type="EMBL" id="TXG70894.1"/>
    </source>
</evidence>
<organism evidence="1 2">
    <name type="scientific">Acer yangbiense</name>
    <dbReference type="NCBI Taxonomy" id="1000413"/>
    <lineage>
        <taxon>Eukaryota</taxon>
        <taxon>Viridiplantae</taxon>
        <taxon>Streptophyta</taxon>
        <taxon>Embryophyta</taxon>
        <taxon>Tracheophyta</taxon>
        <taxon>Spermatophyta</taxon>
        <taxon>Magnoliopsida</taxon>
        <taxon>eudicotyledons</taxon>
        <taxon>Gunneridae</taxon>
        <taxon>Pentapetalae</taxon>
        <taxon>rosids</taxon>
        <taxon>malvids</taxon>
        <taxon>Sapindales</taxon>
        <taxon>Sapindaceae</taxon>
        <taxon>Hippocastanoideae</taxon>
        <taxon>Acereae</taxon>
        <taxon>Acer</taxon>
    </lineage>
</organism>
<protein>
    <submittedName>
        <fullName evidence="1">Uncharacterized protein</fullName>
    </submittedName>
</protein>
<dbReference type="OrthoDB" id="10326064at2759"/>
<accession>A0A5C7IQ11</accession>
<dbReference type="Proteomes" id="UP000323000">
    <property type="component" value="Chromosome 2"/>
</dbReference>
<dbReference type="AlphaFoldDB" id="A0A5C7IQ11"/>
<reference evidence="2" key="1">
    <citation type="journal article" date="2019" name="Gigascience">
        <title>De novo genome assembly of the endangered Acer yangbiense, a plant species with extremely small populations endemic to Yunnan Province, China.</title>
        <authorList>
            <person name="Yang J."/>
            <person name="Wariss H.M."/>
            <person name="Tao L."/>
            <person name="Zhang R."/>
            <person name="Yun Q."/>
            <person name="Hollingsworth P."/>
            <person name="Dao Z."/>
            <person name="Luo G."/>
            <person name="Guo H."/>
            <person name="Ma Y."/>
            <person name="Sun W."/>
        </authorList>
    </citation>
    <scope>NUCLEOTIDE SEQUENCE [LARGE SCALE GENOMIC DNA]</scope>
    <source>
        <strain evidence="2">cv. Malutang</strain>
    </source>
</reference>
<evidence type="ECO:0000313" key="2">
    <source>
        <dbReference type="Proteomes" id="UP000323000"/>
    </source>
</evidence>
<dbReference type="EMBL" id="VAHF01000002">
    <property type="protein sequence ID" value="TXG70894.1"/>
    <property type="molecule type" value="Genomic_DNA"/>
</dbReference>